<evidence type="ECO:0000259" key="3">
    <source>
        <dbReference type="Pfam" id="PF23470"/>
    </source>
</evidence>
<feature type="region of interest" description="Disordered" evidence="1">
    <location>
        <begin position="72"/>
        <end position="97"/>
    </location>
</feature>
<organism evidence="4 5">
    <name type="scientific">Halorussus caseinilyticus</name>
    <dbReference type="NCBI Taxonomy" id="3034025"/>
    <lineage>
        <taxon>Archaea</taxon>
        <taxon>Methanobacteriati</taxon>
        <taxon>Methanobacteriota</taxon>
        <taxon>Stenosarchaea group</taxon>
        <taxon>Halobacteria</taxon>
        <taxon>Halobacteriales</taxon>
        <taxon>Haladaptataceae</taxon>
        <taxon>Halorussus</taxon>
    </lineage>
</organism>
<dbReference type="InterPro" id="IPR038767">
    <property type="entry name" value="PF0610-like"/>
</dbReference>
<feature type="compositionally biased region" description="Basic and acidic residues" evidence="1">
    <location>
        <begin position="80"/>
        <end position="97"/>
    </location>
</feature>
<dbReference type="InterPro" id="IPR036390">
    <property type="entry name" value="WH_DNA-bd_sf"/>
</dbReference>
<gene>
    <name evidence="4" type="ORF">ACFQJ6_14360</name>
</gene>
<dbReference type="GeneID" id="79302154"/>
<dbReference type="PANTHER" id="PTHR40663:SF2">
    <property type="entry name" value="TRANSCRIPTIONAL REGULATOR"/>
    <property type="match status" value="1"/>
</dbReference>
<dbReference type="RefSeq" id="WP_276280978.1">
    <property type="nucleotide sequence ID" value="NZ_CP119809.1"/>
</dbReference>
<evidence type="ECO:0000313" key="5">
    <source>
        <dbReference type="Proteomes" id="UP001596407"/>
    </source>
</evidence>
<proteinExistence type="predicted"/>
<evidence type="ECO:0000259" key="2">
    <source>
        <dbReference type="Pfam" id="PF21476"/>
    </source>
</evidence>
<dbReference type="PANTHER" id="PTHR40663">
    <property type="match status" value="1"/>
</dbReference>
<keyword evidence="5" id="KW-1185">Reference proteome</keyword>
<evidence type="ECO:0000256" key="1">
    <source>
        <dbReference type="SAM" id="MobiDB-lite"/>
    </source>
</evidence>
<feature type="domain" description="PF0610-like rubredoxin-like zinc beta-ribbon C-terminal" evidence="3">
    <location>
        <begin position="60"/>
        <end position="96"/>
    </location>
</feature>
<reference evidence="4 5" key="1">
    <citation type="journal article" date="2019" name="Int. J. Syst. Evol. Microbiol.">
        <title>The Global Catalogue of Microorganisms (GCM) 10K type strain sequencing project: providing services to taxonomists for standard genome sequencing and annotation.</title>
        <authorList>
            <consortium name="The Broad Institute Genomics Platform"/>
            <consortium name="The Broad Institute Genome Sequencing Center for Infectious Disease"/>
            <person name="Wu L."/>
            <person name="Ma J."/>
        </authorList>
    </citation>
    <scope>NUCLEOTIDE SEQUENCE [LARGE SCALE GENOMIC DNA]</scope>
    <source>
        <strain evidence="4 5">DT72</strain>
    </source>
</reference>
<dbReference type="Proteomes" id="UP001596407">
    <property type="component" value="Unassembled WGS sequence"/>
</dbReference>
<comment type="caution">
    <text evidence="4">The sequence shown here is derived from an EMBL/GenBank/DDBJ whole genome shotgun (WGS) entry which is preliminary data.</text>
</comment>
<dbReference type="Pfam" id="PF21476">
    <property type="entry name" value="PF0610-like_N"/>
    <property type="match status" value="1"/>
</dbReference>
<evidence type="ECO:0000313" key="4">
    <source>
        <dbReference type="EMBL" id="MFC7081105.1"/>
    </source>
</evidence>
<dbReference type="AlphaFoldDB" id="A0ABD5WQG2"/>
<sequence>MREADETTRERIAAHLRETAASPSTLAVEFDVTANAAIDHVRHVAQSIAAGDDEQLLVAPPECVECGFSEFDDPANRPSRCPECKSESVEEPEFRIQ</sequence>
<name>A0ABD5WQG2_9EURY</name>
<accession>A0ABD5WQG2</accession>
<dbReference type="InterPro" id="IPR049159">
    <property type="entry name" value="PF0610-like_wHTH_N"/>
</dbReference>
<dbReference type="SUPFAM" id="SSF46785">
    <property type="entry name" value="Winged helix' DNA-binding domain"/>
    <property type="match status" value="1"/>
</dbReference>
<dbReference type="Pfam" id="PF23470">
    <property type="entry name" value="Zn_ribbon_PF0610"/>
    <property type="match status" value="1"/>
</dbReference>
<dbReference type="InterPro" id="IPR057022">
    <property type="entry name" value="PF0610-like_Zn_ribbon_C"/>
</dbReference>
<feature type="domain" description="PF0610-like winged HTH N-terminal" evidence="2">
    <location>
        <begin position="7"/>
        <end position="57"/>
    </location>
</feature>
<dbReference type="EMBL" id="JBHSZH010000005">
    <property type="protein sequence ID" value="MFC7081105.1"/>
    <property type="molecule type" value="Genomic_DNA"/>
</dbReference>
<protein>
    <submittedName>
        <fullName evidence="4">Transcriptional regulator</fullName>
    </submittedName>
</protein>